<protein>
    <submittedName>
        <fullName evidence="2">Uncharacterized protein</fullName>
    </submittedName>
</protein>
<proteinExistence type="predicted"/>
<feature type="non-terminal residue" evidence="2">
    <location>
        <position position="1"/>
    </location>
</feature>
<keyword evidence="3" id="KW-1185">Reference proteome</keyword>
<dbReference type="Proteomes" id="UP000258309">
    <property type="component" value="Unassembled WGS sequence"/>
</dbReference>
<sequence length="66" mass="7013">MAMRLMELFARREEKIFRHGGGQVPLADESLGAANLRICFGESSTGVGDGDQDAAAAREKPMATSS</sequence>
<evidence type="ECO:0000256" key="1">
    <source>
        <dbReference type="SAM" id="MobiDB-lite"/>
    </source>
</evidence>
<reference evidence="2 3" key="1">
    <citation type="submission" date="2018-05" db="EMBL/GenBank/DDBJ databases">
        <title>Draft genome sequence of Scytalidium lignicola DSM 105466, a ubiquitous saprotrophic fungus.</title>
        <authorList>
            <person name="Buettner E."/>
            <person name="Gebauer A.M."/>
            <person name="Hofrichter M."/>
            <person name="Liers C."/>
            <person name="Kellner H."/>
        </authorList>
    </citation>
    <scope>NUCLEOTIDE SEQUENCE [LARGE SCALE GENOMIC DNA]</scope>
    <source>
        <strain evidence="2 3">DSM 105466</strain>
    </source>
</reference>
<dbReference type="AlphaFoldDB" id="A0A3E2GWC5"/>
<feature type="region of interest" description="Disordered" evidence="1">
    <location>
        <begin position="45"/>
        <end position="66"/>
    </location>
</feature>
<accession>A0A3E2GWC5</accession>
<comment type="caution">
    <text evidence="2">The sequence shown here is derived from an EMBL/GenBank/DDBJ whole genome shotgun (WGS) entry which is preliminary data.</text>
</comment>
<organism evidence="2 3">
    <name type="scientific">Scytalidium lignicola</name>
    <name type="common">Hyphomycete</name>
    <dbReference type="NCBI Taxonomy" id="5539"/>
    <lineage>
        <taxon>Eukaryota</taxon>
        <taxon>Fungi</taxon>
        <taxon>Dikarya</taxon>
        <taxon>Ascomycota</taxon>
        <taxon>Pezizomycotina</taxon>
        <taxon>Leotiomycetes</taxon>
        <taxon>Leotiomycetes incertae sedis</taxon>
        <taxon>Scytalidium</taxon>
    </lineage>
</organism>
<evidence type="ECO:0000313" key="2">
    <source>
        <dbReference type="EMBL" id="RFU25474.1"/>
    </source>
</evidence>
<feature type="compositionally biased region" description="Basic and acidic residues" evidence="1">
    <location>
        <begin position="56"/>
        <end position="66"/>
    </location>
</feature>
<feature type="non-terminal residue" evidence="2">
    <location>
        <position position="66"/>
    </location>
</feature>
<gene>
    <name evidence="2" type="ORF">B7463_g10865</name>
</gene>
<name>A0A3E2GWC5_SCYLI</name>
<dbReference type="EMBL" id="NCSJ02000330">
    <property type="protein sequence ID" value="RFU25474.1"/>
    <property type="molecule type" value="Genomic_DNA"/>
</dbReference>
<evidence type="ECO:0000313" key="3">
    <source>
        <dbReference type="Proteomes" id="UP000258309"/>
    </source>
</evidence>